<dbReference type="InterPro" id="IPR007461">
    <property type="entry name" value="Ysc84_actin-binding"/>
</dbReference>
<reference evidence="3" key="1">
    <citation type="submission" date="2022-11" db="EMBL/GenBank/DDBJ databases">
        <authorList>
            <person name="Petersen C."/>
        </authorList>
    </citation>
    <scope>NUCLEOTIDE SEQUENCE</scope>
    <source>
        <strain evidence="3">IBT 19713</strain>
    </source>
</reference>
<dbReference type="GeneID" id="83206847"/>
<dbReference type="Pfam" id="PF04366">
    <property type="entry name" value="Ysc84"/>
    <property type="match status" value="1"/>
</dbReference>
<dbReference type="PANTHER" id="PTHR15629">
    <property type="entry name" value="SH3YL1 PROTEIN"/>
    <property type="match status" value="1"/>
</dbReference>
<feature type="domain" description="Ysc84 actin-binding" evidence="2">
    <location>
        <begin position="104"/>
        <end position="217"/>
    </location>
</feature>
<name>A0A9W9NCC1_9EURO</name>
<protein>
    <submittedName>
        <fullName evidence="3">SH3 domain-containing protein</fullName>
    </submittedName>
</protein>
<dbReference type="AlphaFoldDB" id="A0A9W9NCC1"/>
<evidence type="ECO:0000259" key="2">
    <source>
        <dbReference type="Pfam" id="PF04366"/>
    </source>
</evidence>
<dbReference type="PANTHER" id="PTHR15629:SF2">
    <property type="entry name" value="SH3 DOMAIN-CONTAINING YSC84-LIKE PROTEIN 1"/>
    <property type="match status" value="1"/>
</dbReference>
<reference evidence="3" key="2">
    <citation type="journal article" date="2023" name="IMA Fungus">
        <title>Comparative genomic study of the Penicillium genus elucidates a diverse pangenome and 15 lateral gene transfer events.</title>
        <authorList>
            <person name="Petersen C."/>
            <person name="Sorensen T."/>
            <person name="Nielsen M.R."/>
            <person name="Sondergaard T.E."/>
            <person name="Sorensen J.L."/>
            <person name="Fitzpatrick D.A."/>
            <person name="Frisvad J.C."/>
            <person name="Nielsen K.L."/>
        </authorList>
    </citation>
    <scope>NUCLEOTIDE SEQUENCE</scope>
    <source>
        <strain evidence="3">IBT 19713</strain>
    </source>
</reference>
<gene>
    <name evidence="3" type="ORF">N7468_010248</name>
</gene>
<organism evidence="3 4">
    <name type="scientific">Penicillium chermesinum</name>
    <dbReference type="NCBI Taxonomy" id="63820"/>
    <lineage>
        <taxon>Eukaryota</taxon>
        <taxon>Fungi</taxon>
        <taxon>Dikarya</taxon>
        <taxon>Ascomycota</taxon>
        <taxon>Pezizomycotina</taxon>
        <taxon>Eurotiomycetes</taxon>
        <taxon>Eurotiomycetidae</taxon>
        <taxon>Eurotiales</taxon>
        <taxon>Aspergillaceae</taxon>
        <taxon>Penicillium</taxon>
    </lineage>
</organism>
<dbReference type="RefSeq" id="XP_058326111.1">
    <property type="nucleotide sequence ID" value="XM_058479543.1"/>
</dbReference>
<sequence>MLTSTKEPQGLRNPFHNPFPASLSSECRKAAKIINSFVNPSIVGDGGIPRKILSHAKVLIICTVFRVGFFGNVRFGSGIMVSRLPNGNWSAPSAIALCGVGVCSIGCELTDFVFVLSTDEAVARVMHMPSASLSLNASAALVTGRSAEYGAMLGARGLSGFYSFSKSRGIFAGLTLTFENPYANKTVYERKLKARQLVGGEVPYPKEAELLMSILNSDALRLDHRVTESTLPDKFSQAPSRQQDMELEAKSAYQEAPGDYQTPREMQGDIQGPRELLGDSHGPRELYQDPPPVRASEIDSYPNHERAAAQGNA</sequence>
<keyword evidence="4" id="KW-1185">Reference proteome</keyword>
<evidence type="ECO:0000313" key="4">
    <source>
        <dbReference type="Proteomes" id="UP001150941"/>
    </source>
</evidence>
<comment type="caution">
    <text evidence="3">The sequence shown here is derived from an EMBL/GenBank/DDBJ whole genome shotgun (WGS) entry which is preliminary data.</text>
</comment>
<feature type="compositionally biased region" description="Basic and acidic residues" evidence="1">
    <location>
        <begin position="276"/>
        <end position="287"/>
    </location>
</feature>
<dbReference type="Proteomes" id="UP001150941">
    <property type="component" value="Unassembled WGS sequence"/>
</dbReference>
<dbReference type="OrthoDB" id="10255128at2759"/>
<evidence type="ECO:0000256" key="1">
    <source>
        <dbReference type="SAM" id="MobiDB-lite"/>
    </source>
</evidence>
<accession>A0A9W9NCC1</accession>
<feature type="region of interest" description="Disordered" evidence="1">
    <location>
        <begin position="231"/>
        <end position="313"/>
    </location>
</feature>
<evidence type="ECO:0000313" key="3">
    <source>
        <dbReference type="EMBL" id="KAJ5217240.1"/>
    </source>
</evidence>
<dbReference type="GO" id="GO:0035091">
    <property type="term" value="F:phosphatidylinositol binding"/>
    <property type="evidence" value="ECO:0007669"/>
    <property type="project" value="TreeGrafter"/>
</dbReference>
<dbReference type="InterPro" id="IPR051702">
    <property type="entry name" value="SH3_domain_YSC84-like"/>
</dbReference>
<dbReference type="EMBL" id="JAPQKS010000008">
    <property type="protein sequence ID" value="KAJ5217240.1"/>
    <property type="molecule type" value="Genomic_DNA"/>
</dbReference>
<proteinExistence type="predicted"/>